<organism evidence="1 2">
    <name type="scientific">Natronogracilivirga saccharolytica</name>
    <dbReference type="NCBI Taxonomy" id="2812953"/>
    <lineage>
        <taxon>Bacteria</taxon>
        <taxon>Pseudomonadati</taxon>
        <taxon>Balneolota</taxon>
        <taxon>Balneolia</taxon>
        <taxon>Balneolales</taxon>
        <taxon>Cyclonatronaceae</taxon>
        <taxon>Natronogracilivirga</taxon>
    </lineage>
</organism>
<name>A0A8J7SAK6_9BACT</name>
<reference evidence="1" key="1">
    <citation type="submission" date="2021-02" db="EMBL/GenBank/DDBJ databases">
        <title>Natronogracilivirga saccharolytica gen. nov. sp. nov. a new anaerobic, haloalkiliphilic carbohydrate-fermenting bacterium from soda lake and proposing of Cyclonatronumiaceae fam. nov. in the phylum Balneolaeota.</title>
        <authorList>
            <person name="Zhilina T.N."/>
            <person name="Sorokin D.Y."/>
            <person name="Zavarzina D.G."/>
            <person name="Toshchakov S.V."/>
            <person name="Kublanov I.V."/>
        </authorList>
    </citation>
    <scope>NUCLEOTIDE SEQUENCE</scope>
    <source>
        <strain evidence="1">Z-1702</strain>
    </source>
</reference>
<dbReference type="Proteomes" id="UP000673975">
    <property type="component" value="Unassembled WGS sequence"/>
</dbReference>
<comment type="caution">
    <text evidence="1">The sequence shown here is derived from an EMBL/GenBank/DDBJ whole genome shotgun (WGS) entry which is preliminary data.</text>
</comment>
<gene>
    <name evidence="1" type="ORF">NATSA_12530</name>
</gene>
<evidence type="ECO:0000313" key="1">
    <source>
        <dbReference type="EMBL" id="MBP3193493.1"/>
    </source>
</evidence>
<evidence type="ECO:0000313" key="2">
    <source>
        <dbReference type="Proteomes" id="UP000673975"/>
    </source>
</evidence>
<sequence>MSDLKWHGYEPKPIFPTLSEALIEVKNDPHGCFFG</sequence>
<accession>A0A8J7SAK6</accession>
<proteinExistence type="predicted"/>
<dbReference type="EMBL" id="JAFIDN010000011">
    <property type="protein sequence ID" value="MBP3193493.1"/>
    <property type="molecule type" value="Genomic_DNA"/>
</dbReference>
<dbReference type="InterPro" id="IPR021388">
    <property type="entry name" value="DUF3024"/>
</dbReference>
<dbReference type="RefSeq" id="WP_210512951.1">
    <property type="nucleotide sequence ID" value="NZ_JAFIDN010000011.1"/>
</dbReference>
<dbReference type="Pfam" id="PF11225">
    <property type="entry name" value="DUF3024"/>
    <property type="match status" value="1"/>
</dbReference>
<keyword evidence="2" id="KW-1185">Reference proteome</keyword>
<protein>
    <submittedName>
        <fullName evidence="1">DUF3024 domain-containing protein</fullName>
    </submittedName>
</protein>
<dbReference type="AlphaFoldDB" id="A0A8J7SAK6"/>